<keyword evidence="4" id="KW-0547">Nucleotide-binding</keyword>
<dbReference type="GO" id="GO:0016887">
    <property type="term" value="F:ATP hydrolysis activity"/>
    <property type="evidence" value="ECO:0007669"/>
    <property type="project" value="InterPro"/>
</dbReference>
<feature type="transmembrane region" description="Helical" evidence="8">
    <location>
        <begin position="1953"/>
        <end position="1971"/>
    </location>
</feature>
<evidence type="ECO:0000313" key="11">
    <source>
        <dbReference type="Proteomes" id="UP001259832"/>
    </source>
</evidence>
<comment type="subcellular location">
    <subcellularLocation>
        <location evidence="1">Membrane</location>
        <topology evidence="1">Multi-pass membrane protein</topology>
    </subcellularLocation>
</comment>
<dbReference type="InterPro" id="IPR027417">
    <property type="entry name" value="P-loop_NTPase"/>
</dbReference>
<feature type="transmembrane region" description="Helical" evidence="8">
    <location>
        <begin position="1925"/>
        <end position="1946"/>
    </location>
</feature>
<dbReference type="PROSITE" id="PS50893">
    <property type="entry name" value="ABC_TRANSPORTER_2"/>
    <property type="match status" value="4"/>
</dbReference>
<feature type="transmembrane region" description="Helical" evidence="8">
    <location>
        <begin position="2538"/>
        <end position="2564"/>
    </location>
</feature>
<feature type="transmembrane region" description="Helical" evidence="8">
    <location>
        <begin position="512"/>
        <end position="537"/>
    </location>
</feature>
<protein>
    <submittedName>
        <fullName evidence="10">ABC transporter G family member 31</fullName>
    </submittedName>
</protein>
<feature type="transmembrane region" description="Helical" evidence="8">
    <location>
        <begin position="444"/>
        <end position="461"/>
    </location>
</feature>
<dbReference type="Proteomes" id="UP001259832">
    <property type="component" value="Unassembled WGS sequence"/>
</dbReference>
<dbReference type="InterPro" id="IPR034003">
    <property type="entry name" value="ABCG_PDR_2"/>
</dbReference>
<keyword evidence="6 8" id="KW-1133">Transmembrane helix</keyword>
<dbReference type="Pfam" id="PF01061">
    <property type="entry name" value="ABC2_membrane"/>
    <property type="match status" value="4"/>
</dbReference>
<dbReference type="GO" id="GO:0140359">
    <property type="term" value="F:ABC-type transporter activity"/>
    <property type="evidence" value="ECO:0007669"/>
    <property type="project" value="InterPro"/>
</dbReference>
<keyword evidence="7 8" id="KW-0472">Membrane</keyword>
<dbReference type="SUPFAM" id="SSF52540">
    <property type="entry name" value="P-loop containing nucleoside triphosphate hydrolases"/>
    <property type="match status" value="4"/>
</dbReference>
<feature type="transmembrane region" description="Helical" evidence="8">
    <location>
        <begin position="1222"/>
        <end position="1250"/>
    </location>
</feature>
<feature type="domain" description="ABC transporter" evidence="9">
    <location>
        <begin position="755"/>
        <end position="997"/>
    </location>
</feature>
<dbReference type="InterPro" id="IPR013525">
    <property type="entry name" value="ABC2_TM"/>
</dbReference>
<keyword evidence="2" id="KW-0813">Transport</keyword>
<evidence type="ECO:0000256" key="1">
    <source>
        <dbReference type="ARBA" id="ARBA00004141"/>
    </source>
</evidence>
<feature type="transmembrane region" description="Helical" evidence="8">
    <location>
        <begin position="2014"/>
        <end position="2037"/>
    </location>
</feature>
<dbReference type="InterPro" id="IPR010929">
    <property type="entry name" value="PDR_CDR_ABC"/>
</dbReference>
<gene>
    <name evidence="10" type="ORF">P3T76_011455</name>
</gene>
<accession>A0AAD9LG06</accession>
<dbReference type="GO" id="GO:0016020">
    <property type="term" value="C:membrane"/>
    <property type="evidence" value="ECO:0007669"/>
    <property type="project" value="UniProtKB-SubCell"/>
</dbReference>
<dbReference type="SMART" id="SM00382">
    <property type="entry name" value="AAA"/>
    <property type="match status" value="4"/>
</dbReference>
<evidence type="ECO:0000256" key="2">
    <source>
        <dbReference type="ARBA" id="ARBA00022448"/>
    </source>
</evidence>
<dbReference type="GO" id="GO:0005524">
    <property type="term" value="F:ATP binding"/>
    <property type="evidence" value="ECO:0007669"/>
    <property type="project" value="UniProtKB-KW"/>
</dbReference>
<dbReference type="InterPro" id="IPR003593">
    <property type="entry name" value="AAA+_ATPase"/>
</dbReference>
<feature type="transmembrane region" description="Helical" evidence="8">
    <location>
        <begin position="1164"/>
        <end position="1184"/>
    </location>
</feature>
<feature type="transmembrane region" description="Helical" evidence="8">
    <location>
        <begin position="1784"/>
        <end position="1803"/>
    </location>
</feature>
<feature type="transmembrane region" description="Helical" evidence="8">
    <location>
        <begin position="1894"/>
        <end position="1919"/>
    </location>
</feature>
<feature type="transmembrane region" description="Helical" evidence="8">
    <location>
        <begin position="1122"/>
        <end position="1143"/>
    </location>
</feature>
<feature type="transmembrane region" description="Helical" evidence="8">
    <location>
        <begin position="2690"/>
        <end position="2711"/>
    </location>
</feature>
<dbReference type="Pfam" id="PF06422">
    <property type="entry name" value="PDR_CDR"/>
    <property type="match status" value="1"/>
</dbReference>
<feature type="transmembrane region" description="Helical" evidence="8">
    <location>
        <begin position="1190"/>
        <end position="1215"/>
    </location>
</feature>
<dbReference type="FunFam" id="3.40.50.300:FF:000528">
    <property type="entry name" value="ABC transporter G family member 31"/>
    <property type="match status" value="2"/>
</dbReference>
<feature type="domain" description="ABC transporter" evidence="9">
    <location>
        <begin position="2102"/>
        <end position="2344"/>
    </location>
</feature>
<dbReference type="Gene3D" id="3.40.50.300">
    <property type="entry name" value="P-loop containing nucleotide triphosphate hydrolases"/>
    <property type="match status" value="4"/>
</dbReference>
<organism evidence="10 11">
    <name type="scientific">Phytophthora citrophthora</name>
    <dbReference type="NCBI Taxonomy" id="4793"/>
    <lineage>
        <taxon>Eukaryota</taxon>
        <taxon>Sar</taxon>
        <taxon>Stramenopiles</taxon>
        <taxon>Oomycota</taxon>
        <taxon>Peronosporomycetes</taxon>
        <taxon>Peronosporales</taxon>
        <taxon>Peronosporaceae</taxon>
        <taxon>Phytophthora</taxon>
    </lineage>
</organism>
<sequence length="2716" mass="302800">MSPDTSAKALMANGSQAFNDHLVTSIQPALGRPLPQMEVRVKNLSVAVDVVVGRHEDGRELPTLTHTIKTAALKLSGKKHVVHKTILRNFSGVFEPGTITLVLGQPSSGKSSLMKILSGRFPQEKRVAVDGDITYNGVLQHELGSRLPQFVSYVDQHDVHFPTLTVKETLEFAHAFTGGELLRRRDELLVNGSADENLEALKTVQTLFQHYPDIVIEQLGLQNCQDTIIGNGMLRGVSGGERKRVTTGEMEFGLKYMTLMDEISTGLDSATAFDIITTQRSIAKTLGKTVVISLLQPSPEIFALFDNVLILNAGEVMYNGPRDQALPYFESLGFHCPPHRDTADFLLDLGTNQQTKYQDSLRTGMTKHPRLPVEFGQIFERSDIYRDTLTRLDGPWKAEVISTADEFMKFTPEFQQSFVENAVAVTRRQLLVAMRNKSFIRVRGFMVIVIALLYGSLFYQLEPTNVQVTMGVLFQSLFFLGLGQYAQVPGYCSIRGIFYKQRRANHVRTSAYVLACSASQIPWALAETVVFGTIVYWMCGFVATAENFLLYELVVFQTLMAFAAWYFFMSAVTPDMHMAKPVSMMSIFTFVAFAGFVIPKNQIPDYFVWIYWLDPIAWCLRAVAVNQYHSPAFHVCEYAEINYCTEYKMNMGEYFLSLYDVPSDESWVWLGVIVLFAIYALFMVLGWATLEFKRYESPEHITLTSETEEPIATDEYALATTPTNGRKTPAMGAQSNDTVALNVKTPTKKFEPVVIAFQDLWYSVPDPHNPKESLTLLKGISGYAMPGSITALMGSTGAGKTTLMDVIAGRKTGGTIQGKILLNGYEASDLAIRRCTGYCEQMDIHSDASTIREALVFSAFLRQDSSVPDSQKYDSVEECLELLDLQSVADEIVRGSPTERMKRLTIGVELAADPRVLFLDEPTSGLDARSAKLIMDGVRKVADTGRTIVCTIHQPSTEVFMLFDKLLLLKRGGQTVYFGDLGKRAQTMVDYFEAIPGVTPLAEGYNPATWMLECIGAGVSQVYTVDFAEIFLSSDMWREMELQLKSEGVVVPIPGSTEVAFGKKRAASSWTQMKSLVGRFMTLYWRTPSTNLTRLAIMPLMGLLFGLVYVGTDYTSYQGINAGVGMVFLTSYFTGVVSFNSALPITSEDRPAFYREREAQTYSAFWYFVGSTVVEIPYVFFSMLLYTVVFYWMVGFSGFGTAVLYWINTSLMVLLQTYMGQLLIYSLSSIDVAALVGVMVYSITILFYGFNPPAAVIPAGYQWLYTICPQRYSVAILVGLVFSDCEVLPTYDTETGEYVNVGSSIGCQPMTNPPTRIDHTTIKEYVETTFEYKHDEIWHNFGIVIPFKPDDTSAKALMANGSQAFNDHLVTSIQPALGRPLPQMEVRVKNLSVAVDVVVGRHEDGRELPTLTHTIKTAALKLSGKKHVVHKTILRNFSGVFEPGTITLVLGQPSSGKSSLMKILSGRFPQEKRVAVDGDITYNGVLQHELGSRLPQFVSYVDQHDVHFPTLTVKETLEFAHAFTGGELLRRRDELLVNGSADENLEALKTVQTLFQHYPDIVIEQLGLQNCQDTIIGNGMLRGVSGGERKRVTTGEMEFGLKYMTLMDEISTGLDSATAFDIITTQRSIAKTLGKTVVISLLQPSPEIFALFDNVLILNAGEVMYNGPRDQALPYFESLGFHCPPHRDTADFLLDLGTNQQTKYQDALPPGMTKHPRWPSEFGQIFQESRIFRDTLSRLDEPVSSDLAANVKTHMDPMPEFHQSFQENILTIFKRQMMIMLRNVAFIRGRGFMVVLIGLLYGSTFYQVDATSAQVVMGVLFQSVLFLGLGQAAQIPTYCDARPIFYKQRGSNFLRTTSYVIANSASQIPWAVAETIVFGSLVYWMCGLKSSVKAFVIFEILLLLTILAFAAWFFFLAAISPNLHIAKPLSMVSVLFFVVFAGFVVPKSEMPGYFIWVYWIDPIAWCLRAIAVNQYRSDEFDVCTYEGVDYCAKYQMNMGEYFLSLYDVPTDKSWVWLAVVFLLATYVVFLFFGVLVLEYKRYESPEHITLTSETEEPIATDEYALATTPTNGRKTPAMGAQSNDTVALNVKTPTKKFEPVVIAFQDLWYSVPDPHNPKESLTLLKGISGYAMPGSITALMGSTGAGKTTLMDVIAGRKTGGTIQGKILLNGYEASDLAIRRCTGYCEQMDIHSDASTIREALVFSAFLRQDSSVPDSQKYDSVEECLELLDLQSVADEIVRGSPTERMKRLTIGVELAADPRVLFLDEPTSGLDARSAKLIMDGVRKVADTGRTIVCTIHQPSTEVFMLFDKLLLLKRGGQTVYFGDLGKRAQTMVDYFEAIPGVTPLAEGYNPATWMLECIGAGVSHMHDNPVDFVDVFNASETKHSMDANLASEGFSVPAPGSTELVFAKKRAASSMTQMKALVKRFMDLYWRTASYNLTRFAIAPLLGLLFGLIYVSVSYTSYQGVNAGVGMVFMTTLFNGVVAFNSVLPITSQDREAFYRERAAQTYNSLWYFVGSTIAEIPYVFGSMLLYTVIFYWLVGFTGFGTAVLYWINTSLLVLLQTYLGQLLVYALPSVEVAALLGVMLNSILFLFMGFNPPANAIPSGYKWLYTITPQRYSLAILAALVFSKCDDLPTYDETTQQYVNVGSDLGCHPMTNPPETISHITIKEYVESTFEYKHDEIWRNFGIVIAFIVGIRLLSLLSLRFINHQKR</sequence>
<dbReference type="PANTHER" id="PTHR19241">
    <property type="entry name" value="ATP-BINDING CASSETTE TRANSPORTER"/>
    <property type="match status" value="1"/>
</dbReference>
<feature type="transmembrane region" description="Helical" evidence="8">
    <location>
        <begin position="2471"/>
        <end position="2492"/>
    </location>
</feature>
<dbReference type="FunFam" id="3.40.50.300:FF:000289">
    <property type="entry name" value="ABC transporter G family member 31"/>
    <property type="match status" value="2"/>
</dbReference>
<keyword evidence="11" id="KW-1185">Reference proteome</keyword>
<proteinExistence type="predicted"/>
<feature type="transmembrane region" description="Helical" evidence="8">
    <location>
        <begin position="549"/>
        <end position="569"/>
    </location>
</feature>
<dbReference type="InterPro" id="IPR003439">
    <property type="entry name" value="ABC_transporter-like_ATP-bd"/>
</dbReference>
<feature type="transmembrane region" description="Helical" evidence="8">
    <location>
        <begin position="667"/>
        <end position="690"/>
    </location>
</feature>
<evidence type="ECO:0000313" key="10">
    <source>
        <dbReference type="EMBL" id="KAK1934252.1"/>
    </source>
</evidence>
<name>A0AAD9LG06_9STRA</name>
<reference evidence="10" key="1">
    <citation type="submission" date="2023-08" db="EMBL/GenBank/DDBJ databases">
        <title>Reference Genome Resource for the Citrus Pathogen Phytophthora citrophthora.</title>
        <authorList>
            <person name="Moller H."/>
            <person name="Coetzee B."/>
            <person name="Rose L.J."/>
            <person name="Van Niekerk J.M."/>
        </authorList>
    </citation>
    <scope>NUCLEOTIDE SEQUENCE</scope>
    <source>
        <strain evidence="10">STE-U-9442</strain>
    </source>
</reference>
<dbReference type="EMBL" id="JASMQC010000026">
    <property type="protein sequence ID" value="KAK1934252.1"/>
    <property type="molecule type" value="Genomic_DNA"/>
</dbReference>
<evidence type="ECO:0000256" key="3">
    <source>
        <dbReference type="ARBA" id="ARBA00022692"/>
    </source>
</evidence>
<dbReference type="Pfam" id="PF00005">
    <property type="entry name" value="ABC_tran"/>
    <property type="match status" value="4"/>
</dbReference>
<evidence type="ECO:0000256" key="7">
    <source>
        <dbReference type="ARBA" id="ARBA00023136"/>
    </source>
</evidence>
<keyword evidence="3 8" id="KW-0812">Transmembrane</keyword>
<feature type="transmembrane region" description="Helical" evidence="8">
    <location>
        <begin position="2437"/>
        <end position="2459"/>
    </location>
</feature>
<evidence type="ECO:0000256" key="8">
    <source>
        <dbReference type="SAM" id="Phobius"/>
    </source>
</evidence>
<feature type="transmembrane region" description="Helical" evidence="8">
    <location>
        <begin position="1091"/>
        <end position="1110"/>
    </location>
</feature>
<dbReference type="CDD" id="cd03232">
    <property type="entry name" value="ABCG_PDR_domain2"/>
    <property type="match status" value="2"/>
</dbReference>
<evidence type="ECO:0000256" key="6">
    <source>
        <dbReference type="ARBA" id="ARBA00022989"/>
    </source>
</evidence>
<evidence type="ECO:0000256" key="5">
    <source>
        <dbReference type="ARBA" id="ARBA00022840"/>
    </source>
</evidence>
<feature type="domain" description="ABC transporter" evidence="9">
    <location>
        <begin position="1415"/>
        <end position="1685"/>
    </location>
</feature>
<keyword evidence="5" id="KW-0067">ATP-binding</keyword>
<feature type="transmembrane region" description="Helical" evidence="8">
    <location>
        <begin position="581"/>
        <end position="599"/>
    </location>
</feature>
<feature type="domain" description="ABC transporter" evidence="9">
    <location>
        <begin position="68"/>
        <end position="338"/>
    </location>
</feature>
<feature type="transmembrane region" description="Helical" evidence="8">
    <location>
        <begin position="473"/>
        <end position="492"/>
    </location>
</feature>
<feature type="transmembrane region" description="Helical" evidence="8">
    <location>
        <begin position="1815"/>
        <end position="1839"/>
    </location>
</feature>
<comment type="caution">
    <text evidence="10">The sequence shown here is derived from an EMBL/GenBank/DDBJ whole genome shotgun (WGS) entry which is preliminary data.</text>
</comment>
<evidence type="ECO:0000259" key="9">
    <source>
        <dbReference type="PROSITE" id="PS50893"/>
    </source>
</evidence>
<feature type="transmembrane region" description="Helical" evidence="8">
    <location>
        <begin position="2571"/>
        <end position="2597"/>
    </location>
</feature>
<evidence type="ECO:0000256" key="4">
    <source>
        <dbReference type="ARBA" id="ARBA00022741"/>
    </source>
</evidence>
<feature type="transmembrane region" description="Helical" evidence="8">
    <location>
        <begin position="2513"/>
        <end position="2532"/>
    </location>
</feature>